<keyword evidence="2 3" id="KW-0813">Transport</keyword>
<comment type="caution">
    <text evidence="6">The sequence shown here is derived from an EMBL/GenBank/DDBJ whole genome shotgun (WGS) entry which is preliminary data.</text>
</comment>
<comment type="similarity">
    <text evidence="1 3">Belongs to the EXO70 family.</text>
</comment>
<dbReference type="Gene3D" id="1.20.1280.170">
    <property type="entry name" value="Exocyst complex component Exo70"/>
    <property type="match status" value="1"/>
</dbReference>
<accession>A0AAN7IMQ1</accession>
<reference evidence="6 7" key="1">
    <citation type="journal article" date="2023" name="G3 (Bethesda)">
        <title>A haplotype-resolved chromosome-scale genome for Quercus rubra L. provides insights into the genetics of adaptive traits for red oak species.</title>
        <authorList>
            <person name="Kapoor B."/>
            <person name="Jenkins J."/>
            <person name="Schmutz J."/>
            <person name="Zhebentyayeva T."/>
            <person name="Kuelheim C."/>
            <person name="Coggeshall M."/>
            <person name="Heim C."/>
            <person name="Lasky J.R."/>
            <person name="Leites L."/>
            <person name="Islam-Faridi N."/>
            <person name="Romero-Severson J."/>
            <person name="DeLeo V.L."/>
            <person name="Lucas S.M."/>
            <person name="Lazic D."/>
            <person name="Gailing O."/>
            <person name="Carlson J."/>
            <person name="Staton M."/>
        </authorList>
    </citation>
    <scope>NUCLEOTIDE SEQUENCE [LARGE SCALE GENOMIC DNA]</scope>
    <source>
        <strain evidence="6">Pseudo-F2</strain>
    </source>
</reference>
<dbReference type="EMBL" id="JAXUIC010000008">
    <property type="protein sequence ID" value="KAK4579006.1"/>
    <property type="molecule type" value="Genomic_DNA"/>
</dbReference>
<keyword evidence="3" id="KW-0268">Exocytosis</keyword>
<dbReference type="GO" id="GO:0015031">
    <property type="term" value="P:protein transport"/>
    <property type="evidence" value="ECO:0007669"/>
    <property type="project" value="UniProtKB-KW"/>
</dbReference>
<evidence type="ECO:0000313" key="6">
    <source>
        <dbReference type="EMBL" id="KAK4579006.1"/>
    </source>
</evidence>
<feature type="region of interest" description="Disordered" evidence="4">
    <location>
        <begin position="616"/>
        <end position="636"/>
    </location>
</feature>
<feature type="region of interest" description="Disordered" evidence="4">
    <location>
        <begin position="143"/>
        <end position="166"/>
    </location>
</feature>
<evidence type="ECO:0000256" key="1">
    <source>
        <dbReference type="ARBA" id="ARBA00006756"/>
    </source>
</evidence>
<dbReference type="AlphaFoldDB" id="A0AAN7IMQ1"/>
<dbReference type="FunFam" id="1.20.1280.170:FF:000003">
    <property type="entry name" value="Exocyst subunit Exo70 family protein"/>
    <property type="match status" value="1"/>
</dbReference>
<feature type="domain" description="Exocyst complex subunit Exo70 C-terminal" evidence="5">
    <location>
        <begin position="249"/>
        <end position="610"/>
    </location>
</feature>
<dbReference type="SUPFAM" id="SSF74788">
    <property type="entry name" value="Cullin repeat-like"/>
    <property type="match status" value="1"/>
</dbReference>
<evidence type="ECO:0000256" key="3">
    <source>
        <dbReference type="RuleBase" id="RU365026"/>
    </source>
</evidence>
<evidence type="ECO:0000256" key="2">
    <source>
        <dbReference type="ARBA" id="ARBA00022448"/>
    </source>
</evidence>
<dbReference type="InterPro" id="IPR004140">
    <property type="entry name" value="Exo70"/>
</dbReference>
<organism evidence="6 7">
    <name type="scientific">Quercus rubra</name>
    <name type="common">Northern red oak</name>
    <name type="synonym">Quercus borealis</name>
    <dbReference type="NCBI Taxonomy" id="3512"/>
    <lineage>
        <taxon>Eukaryota</taxon>
        <taxon>Viridiplantae</taxon>
        <taxon>Streptophyta</taxon>
        <taxon>Embryophyta</taxon>
        <taxon>Tracheophyta</taxon>
        <taxon>Spermatophyta</taxon>
        <taxon>Magnoliopsida</taxon>
        <taxon>eudicotyledons</taxon>
        <taxon>Gunneridae</taxon>
        <taxon>Pentapetalae</taxon>
        <taxon>rosids</taxon>
        <taxon>fabids</taxon>
        <taxon>Fagales</taxon>
        <taxon>Fagaceae</taxon>
        <taxon>Quercus</taxon>
    </lineage>
</organism>
<dbReference type="Pfam" id="PF20669">
    <property type="entry name" value="Exo70_N"/>
    <property type="match status" value="1"/>
</dbReference>
<dbReference type="GO" id="GO:0006887">
    <property type="term" value="P:exocytosis"/>
    <property type="evidence" value="ECO:0007669"/>
    <property type="project" value="UniProtKB-KW"/>
</dbReference>
<dbReference type="InterPro" id="IPR016159">
    <property type="entry name" value="Cullin_repeat-like_dom_sf"/>
</dbReference>
<sequence>MMLSETPKKYKNMPSRLMSSLFFSSSKTLSSLSSFPSPHTPSTHIRFSETMMEENIENAESIISKWDLNSSSYKATSLFQQNRKEAQEFLKSVKDLRRAMHFLISENSTSKKLILAQNLMQIAMKRLENEFYQILSKNRDHLDPESEFGRSLGGSSNSDDEDDVQSKDELEIAGDSITEVDRVSELAMTDLKSIAECMISLGYGKECVKIYKIIRKSIVEEGLYHLGIEKFRSSQIHKMNREDLGQIIKKWITVTKIAVKMLFFGEIVLCNHVFPKCEKIRESCFSGITKEGAFRLFRFPELITKSRHLQEEVFQLMELYEAVFELKPEIEFIFDFESTKVVKLQAHSSLVKLGDSIRTILSKFESTIQKDSSRTPVFRGGIHPLTQSAMTFISSLADYSGILSSIIVDNPQARTSPLPESYFESPTSGNGSTPAVSVHLAWLILVLLCKLDNKAELYKDVSLSYLFLANNLHFIVEKVRSTNLKYLLGHDWVLKHTKKVKQYASNYESMAWTKVFSSLPEKNTLAITPEMAKECFMRFNVTFEEAYRKQTSWVVQDGKLRDQLKVSIAKKLVPEYREFYDMYLAMLTGEKNLELLVRFSPDDLGNYLSDLFHGTSTSGSSTLSSSLFQSQGCIPR</sequence>
<dbReference type="Proteomes" id="UP001324115">
    <property type="component" value="Unassembled WGS sequence"/>
</dbReference>
<dbReference type="PANTHER" id="PTHR12542">
    <property type="entry name" value="EXOCYST COMPLEX PROTEIN EXO70"/>
    <property type="match status" value="1"/>
</dbReference>
<evidence type="ECO:0000313" key="7">
    <source>
        <dbReference type="Proteomes" id="UP001324115"/>
    </source>
</evidence>
<dbReference type="GO" id="GO:0000145">
    <property type="term" value="C:exocyst"/>
    <property type="evidence" value="ECO:0007669"/>
    <property type="project" value="InterPro"/>
</dbReference>
<dbReference type="Pfam" id="PF03081">
    <property type="entry name" value="Exo70_C"/>
    <property type="match status" value="1"/>
</dbReference>
<evidence type="ECO:0000256" key="4">
    <source>
        <dbReference type="SAM" id="MobiDB-lite"/>
    </source>
</evidence>
<gene>
    <name evidence="6" type="ORF">RGQ29_028890</name>
</gene>
<name>A0AAN7IMQ1_QUERU</name>
<comment type="function">
    <text evidence="3">Component of the exocyst complex.</text>
</comment>
<keyword evidence="3" id="KW-0653">Protein transport</keyword>
<dbReference type="PANTHER" id="PTHR12542:SF26">
    <property type="entry name" value="EXOCYST SUBUNIT EXO70 FAMILY PROTEIN"/>
    <property type="match status" value="1"/>
</dbReference>
<protein>
    <recommendedName>
        <fullName evidence="3">Exocyst subunit Exo70 family protein</fullName>
    </recommendedName>
</protein>
<evidence type="ECO:0000259" key="5">
    <source>
        <dbReference type="Pfam" id="PF03081"/>
    </source>
</evidence>
<proteinExistence type="inferred from homology"/>
<keyword evidence="7" id="KW-1185">Reference proteome</keyword>
<dbReference type="InterPro" id="IPR046364">
    <property type="entry name" value="Exo70_C"/>
</dbReference>
<dbReference type="GO" id="GO:0005546">
    <property type="term" value="F:phosphatidylinositol-4,5-bisphosphate binding"/>
    <property type="evidence" value="ECO:0007669"/>
    <property type="project" value="InterPro"/>
</dbReference>